<evidence type="ECO:0000256" key="3">
    <source>
        <dbReference type="ARBA" id="ARBA00022989"/>
    </source>
</evidence>
<dbReference type="OMA" id="NATICPQ"/>
<accession>H3ARJ9</accession>
<proteinExistence type="inferred from homology"/>
<feature type="transmembrane region" description="Helical" evidence="10">
    <location>
        <begin position="72"/>
        <end position="93"/>
    </location>
</feature>
<dbReference type="Proteomes" id="UP000008672">
    <property type="component" value="Unassembled WGS sequence"/>
</dbReference>
<evidence type="ECO:0000256" key="7">
    <source>
        <dbReference type="ARBA" id="ARBA00023180"/>
    </source>
</evidence>
<evidence type="ECO:0000259" key="11">
    <source>
        <dbReference type="PROSITE" id="PS50262"/>
    </source>
</evidence>
<organism evidence="12 13">
    <name type="scientific">Latimeria chalumnae</name>
    <name type="common">Coelacanth</name>
    <dbReference type="NCBI Taxonomy" id="7897"/>
    <lineage>
        <taxon>Eukaryota</taxon>
        <taxon>Metazoa</taxon>
        <taxon>Chordata</taxon>
        <taxon>Craniata</taxon>
        <taxon>Vertebrata</taxon>
        <taxon>Euteleostomi</taxon>
        <taxon>Coelacanthiformes</taxon>
        <taxon>Coelacanthidae</taxon>
        <taxon>Latimeria</taxon>
    </lineage>
</organism>
<dbReference type="PRINTS" id="PR00237">
    <property type="entry name" value="GPCRRHODOPSN"/>
</dbReference>
<keyword evidence="5 10" id="KW-0472">Membrane</keyword>
<reference evidence="12" key="2">
    <citation type="submission" date="2025-08" db="UniProtKB">
        <authorList>
            <consortium name="Ensembl"/>
        </authorList>
    </citation>
    <scope>IDENTIFICATION</scope>
</reference>
<dbReference type="STRING" id="7897.ENSLACP00000012270"/>
<dbReference type="PANTHER" id="PTHR24232:SF44">
    <property type="entry name" value="URACIL NUCLEOTIDE_CYSTEINYL LEUKOTRIENE RECEPTOR"/>
    <property type="match status" value="1"/>
</dbReference>
<feature type="transmembrane region" description="Helical" evidence="10">
    <location>
        <begin position="195"/>
        <end position="217"/>
    </location>
</feature>
<dbReference type="EMBL" id="AFYH01119784">
    <property type="status" value="NOT_ANNOTATED_CDS"/>
    <property type="molecule type" value="Genomic_DNA"/>
</dbReference>
<keyword evidence="4 9" id="KW-0297">G-protein coupled receptor</keyword>
<dbReference type="InterPro" id="IPR017452">
    <property type="entry name" value="GPCR_Rhodpsn_7TM"/>
</dbReference>
<dbReference type="PROSITE" id="PS00237">
    <property type="entry name" value="G_PROTEIN_RECEP_F1_1"/>
    <property type="match status" value="1"/>
</dbReference>
<evidence type="ECO:0000313" key="12">
    <source>
        <dbReference type="Ensembl" id="ENSLACP00000012270.1"/>
    </source>
</evidence>
<evidence type="ECO:0000256" key="2">
    <source>
        <dbReference type="ARBA" id="ARBA00022692"/>
    </source>
</evidence>
<feature type="transmembrane region" description="Helical" evidence="10">
    <location>
        <begin position="237"/>
        <end position="257"/>
    </location>
</feature>
<dbReference type="eggNOG" id="ENOG502QW6S">
    <property type="taxonomic scope" value="Eukaryota"/>
</dbReference>
<dbReference type="PANTHER" id="PTHR24232">
    <property type="entry name" value="G-PROTEIN COUPLED RECEPTOR"/>
    <property type="match status" value="1"/>
</dbReference>
<comment type="subcellular location">
    <subcellularLocation>
        <location evidence="1">Membrane</location>
        <topology evidence="1">Multi-pass membrane protein</topology>
    </subcellularLocation>
</comment>
<dbReference type="Ensembl" id="ENSLACT00000012362.1">
    <property type="protein sequence ID" value="ENSLACP00000012270.1"/>
    <property type="gene ID" value="ENSLACG00000010802.1"/>
</dbReference>
<evidence type="ECO:0000256" key="8">
    <source>
        <dbReference type="ARBA" id="ARBA00023224"/>
    </source>
</evidence>
<evidence type="ECO:0000256" key="6">
    <source>
        <dbReference type="ARBA" id="ARBA00023170"/>
    </source>
</evidence>
<evidence type="ECO:0000256" key="4">
    <source>
        <dbReference type="ARBA" id="ARBA00023040"/>
    </source>
</evidence>
<evidence type="ECO:0000313" key="13">
    <source>
        <dbReference type="Proteomes" id="UP000008672"/>
    </source>
</evidence>
<evidence type="ECO:0000256" key="9">
    <source>
        <dbReference type="RuleBase" id="RU000688"/>
    </source>
</evidence>
<dbReference type="PRINTS" id="PR01157">
    <property type="entry name" value="P2YPURNOCPTR"/>
</dbReference>
<evidence type="ECO:0000256" key="10">
    <source>
        <dbReference type="SAM" id="Phobius"/>
    </source>
</evidence>
<feature type="transmembrane region" description="Helical" evidence="10">
    <location>
        <begin position="113"/>
        <end position="137"/>
    </location>
</feature>
<keyword evidence="13" id="KW-1185">Reference proteome</keyword>
<dbReference type="GeneTree" id="ENSGT01150000286998"/>
<gene>
    <name evidence="12" type="primary">SI:DKEY-96N2.3</name>
</gene>
<feature type="transmembrane region" description="Helical" evidence="10">
    <location>
        <begin position="149"/>
        <end position="170"/>
    </location>
</feature>
<comment type="similarity">
    <text evidence="9">Belongs to the G-protein coupled receptor 1 family.</text>
</comment>
<dbReference type="GO" id="GO:0005886">
    <property type="term" value="C:plasma membrane"/>
    <property type="evidence" value="ECO:0007669"/>
    <property type="project" value="TreeGrafter"/>
</dbReference>
<sequence>KTVRMSAPPGFSSPFSNNFSNDTGYCVKESSTENILLGSYYVIAFLLSFVGNAIAVWIFICQRITGSPANILLMHLAIADLCYATILPMKIVYHLKDNHWPFGDISCRFTGFLFFLNIYASLFFMTCISVDRFLAVVYPVWSIKIRKPLTAHVVSIFLWVLLACSMIPLLRTSQTPASNATICPQLYREKASRKALVSLTLGFAIPFFITVSSYLAIIHSFQKGSQSVKQKHLKNRVTKMIILVLIHFILCFAPYHINRFIYILSYNGKTRTCGVQRALLVSNRITSCLTSLSPALDPIMYFFLAEKFKEALNTLICNKSMR</sequence>
<dbReference type="InParanoid" id="H3ARJ9"/>
<reference evidence="13" key="1">
    <citation type="submission" date="2011-08" db="EMBL/GenBank/DDBJ databases">
        <title>The draft genome of Latimeria chalumnae.</title>
        <authorList>
            <person name="Di Palma F."/>
            <person name="Alfoldi J."/>
            <person name="Johnson J."/>
            <person name="Berlin A."/>
            <person name="Gnerre S."/>
            <person name="Jaffe D."/>
            <person name="MacCallum I."/>
            <person name="Young S."/>
            <person name="Walker B.J."/>
            <person name="Lander E."/>
            <person name="Lindblad-Toh K."/>
        </authorList>
    </citation>
    <scope>NUCLEOTIDE SEQUENCE [LARGE SCALE GENOMIC DNA]</scope>
    <source>
        <strain evidence="13">Wild caught</strain>
    </source>
</reference>
<feature type="domain" description="G-protein coupled receptors family 1 profile" evidence="11">
    <location>
        <begin position="51"/>
        <end position="301"/>
    </location>
</feature>
<name>H3ARJ9_LATCH</name>
<evidence type="ECO:0000256" key="5">
    <source>
        <dbReference type="ARBA" id="ARBA00023136"/>
    </source>
</evidence>
<dbReference type="PROSITE" id="PS50262">
    <property type="entry name" value="G_PROTEIN_RECEP_F1_2"/>
    <property type="match status" value="1"/>
</dbReference>
<dbReference type="GO" id="GO:0004930">
    <property type="term" value="F:G protein-coupled receptor activity"/>
    <property type="evidence" value="ECO:0007669"/>
    <property type="project" value="UniProtKB-KW"/>
</dbReference>
<dbReference type="SUPFAM" id="SSF81321">
    <property type="entry name" value="Family A G protein-coupled receptor-like"/>
    <property type="match status" value="1"/>
</dbReference>
<dbReference type="GO" id="GO:0007200">
    <property type="term" value="P:phospholipase C-activating G protein-coupled receptor signaling pathway"/>
    <property type="evidence" value="ECO:0007669"/>
    <property type="project" value="TreeGrafter"/>
</dbReference>
<dbReference type="InterPro" id="IPR000276">
    <property type="entry name" value="GPCR_Rhodpsn"/>
</dbReference>
<dbReference type="Pfam" id="PF00001">
    <property type="entry name" value="7tm_1"/>
    <property type="match status" value="1"/>
</dbReference>
<dbReference type="Gene3D" id="1.20.1070.10">
    <property type="entry name" value="Rhodopsin 7-helix transmembrane proteins"/>
    <property type="match status" value="1"/>
</dbReference>
<dbReference type="GO" id="GO:0035025">
    <property type="term" value="P:positive regulation of Rho protein signal transduction"/>
    <property type="evidence" value="ECO:0007669"/>
    <property type="project" value="TreeGrafter"/>
</dbReference>
<reference evidence="12" key="3">
    <citation type="submission" date="2025-09" db="UniProtKB">
        <authorList>
            <consortium name="Ensembl"/>
        </authorList>
    </citation>
    <scope>IDENTIFICATION</scope>
</reference>
<keyword evidence="7" id="KW-0325">Glycoprotein</keyword>
<feature type="transmembrane region" description="Helical" evidence="10">
    <location>
        <begin position="40"/>
        <end position="60"/>
    </location>
</feature>
<keyword evidence="8 9" id="KW-0807">Transducer</keyword>
<dbReference type="AlphaFoldDB" id="H3ARJ9"/>
<evidence type="ECO:0000256" key="1">
    <source>
        <dbReference type="ARBA" id="ARBA00004141"/>
    </source>
</evidence>
<keyword evidence="6 9" id="KW-0675">Receptor</keyword>
<dbReference type="HOGENOM" id="CLU_009579_8_2_1"/>
<keyword evidence="2 9" id="KW-0812">Transmembrane</keyword>
<keyword evidence="3 10" id="KW-1133">Transmembrane helix</keyword>
<protein>
    <submittedName>
        <fullName evidence="12">Si:dkey-96n2.3</fullName>
    </submittedName>
</protein>